<organism evidence="2 3">
    <name type="scientific">Mycolicibacterium agri</name>
    <name type="common">Mycobacterium agri</name>
    <dbReference type="NCBI Taxonomy" id="36811"/>
    <lineage>
        <taxon>Bacteria</taxon>
        <taxon>Bacillati</taxon>
        <taxon>Actinomycetota</taxon>
        <taxon>Actinomycetes</taxon>
        <taxon>Mycobacteriales</taxon>
        <taxon>Mycobacteriaceae</taxon>
        <taxon>Mycolicibacterium</taxon>
    </lineage>
</organism>
<dbReference type="Proteomes" id="UP000465302">
    <property type="component" value="Unassembled WGS sequence"/>
</dbReference>
<dbReference type="Pfam" id="PF08962">
    <property type="entry name" value="Rv2632c-like"/>
    <property type="match status" value="1"/>
</dbReference>
<evidence type="ECO:0000313" key="4">
    <source>
        <dbReference type="Proteomes" id="UP000465302"/>
    </source>
</evidence>
<dbReference type="AlphaFoldDB" id="A0A2A7MTM3"/>
<reference evidence="2 3" key="1">
    <citation type="submission" date="2017-10" db="EMBL/GenBank/DDBJ databases">
        <title>The new phylogeny of genus Mycobacterium.</title>
        <authorList>
            <person name="Tortoli E."/>
            <person name="Trovato A."/>
            <person name="Cirillo D.M."/>
        </authorList>
    </citation>
    <scope>NUCLEOTIDE SEQUENCE [LARGE SCALE GENOMIC DNA]</scope>
    <source>
        <strain evidence="2 3">CCUG37673</strain>
    </source>
</reference>
<dbReference type="InterPro" id="IPR038070">
    <property type="entry name" value="Rv2632c-like_sf"/>
</dbReference>
<evidence type="ECO:0000313" key="3">
    <source>
        <dbReference type="Proteomes" id="UP000220914"/>
    </source>
</evidence>
<proteinExistence type="predicted"/>
<reference evidence="1" key="3">
    <citation type="submission" date="2020-02" db="EMBL/GenBank/DDBJ databases">
        <authorList>
            <person name="Matsumoto Y."/>
            <person name="Motooka D."/>
            <person name="Nakamura S."/>
        </authorList>
    </citation>
    <scope>NUCLEOTIDE SEQUENCE</scope>
    <source>
        <strain evidence="1">JCM 6377</strain>
    </source>
</reference>
<accession>A0A2A7MTM3</accession>
<keyword evidence="3" id="KW-1185">Reference proteome</keyword>
<evidence type="ECO:0000313" key="2">
    <source>
        <dbReference type="EMBL" id="PEG34843.1"/>
    </source>
</evidence>
<dbReference type="OrthoDB" id="4828144at2"/>
<dbReference type="EMBL" id="BLKS01000001">
    <property type="protein sequence ID" value="GFG50306.1"/>
    <property type="molecule type" value="Genomic_DNA"/>
</dbReference>
<evidence type="ECO:0008006" key="5">
    <source>
        <dbReference type="Google" id="ProtNLM"/>
    </source>
</evidence>
<comment type="caution">
    <text evidence="2">The sequence shown here is derived from an EMBL/GenBank/DDBJ whole genome shotgun (WGS) entry which is preliminary data.</text>
</comment>
<dbReference type="Gene3D" id="3.30.160.240">
    <property type="entry name" value="Rv1738"/>
    <property type="match status" value="1"/>
</dbReference>
<evidence type="ECO:0000313" key="1">
    <source>
        <dbReference type="EMBL" id="GFG50306.1"/>
    </source>
</evidence>
<sequence length="90" mass="9833">MDGDHGHRTRKDWVVTVSVDEYGGQTRAKARLRWRDQEAVGVGLASMAANARYSARVGDELAVARALSDLSRRMMAGAVQHIEAIDQPGI</sequence>
<reference evidence="1 4" key="2">
    <citation type="journal article" date="2019" name="Emerg. Microbes Infect.">
        <title>Comprehensive subspecies identification of 175 nontuberculous mycobacteria species based on 7547 genomic profiles.</title>
        <authorList>
            <person name="Matsumoto Y."/>
            <person name="Kinjo T."/>
            <person name="Motooka D."/>
            <person name="Nabeya D."/>
            <person name="Jung N."/>
            <person name="Uechi K."/>
            <person name="Horii T."/>
            <person name="Iida T."/>
            <person name="Fujita J."/>
            <person name="Nakamura S."/>
        </authorList>
    </citation>
    <scope>NUCLEOTIDE SEQUENCE [LARGE SCALE GENOMIC DNA]</scope>
    <source>
        <strain evidence="1 4">JCM 6377</strain>
    </source>
</reference>
<gene>
    <name evidence="2" type="ORF">CQY20_23955</name>
    <name evidence="1" type="ORF">MAGR_17470</name>
</gene>
<dbReference type="Proteomes" id="UP000220914">
    <property type="component" value="Unassembled WGS sequence"/>
</dbReference>
<dbReference type="InterPro" id="IPR015057">
    <property type="entry name" value="Rv2632c-like"/>
</dbReference>
<name>A0A2A7MTM3_MYCAG</name>
<protein>
    <recommendedName>
        <fullName evidence="5">DUF1876 domain-containing protein</fullName>
    </recommendedName>
</protein>
<dbReference type="SUPFAM" id="SSF143212">
    <property type="entry name" value="Rv2632c-like"/>
    <property type="match status" value="1"/>
</dbReference>
<dbReference type="RefSeq" id="WP_097942567.1">
    <property type="nucleotide sequence ID" value="NZ_BLKS01000001.1"/>
</dbReference>
<dbReference type="EMBL" id="PDCP01000055">
    <property type="protein sequence ID" value="PEG34843.1"/>
    <property type="molecule type" value="Genomic_DNA"/>
</dbReference>